<dbReference type="PROSITE" id="PS51641">
    <property type="entry name" value="AGENET_LIKE"/>
    <property type="match status" value="1"/>
</dbReference>
<dbReference type="OMA" id="DQQQRGY"/>
<dbReference type="STRING" id="158441.A0A226EW32"/>
<accession>A0A226EW32</accession>
<dbReference type="FunFam" id="3.30.1370.10:FF:000054">
    <property type="entry name" value="Fragile X mental retardation protein 1"/>
    <property type="match status" value="1"/>
</dbReference>
<feature type="compositionally biased region" description="Basic and acidic residues" evidence="16">
    <location>
        <begin position="503"/>
        <end position="517"/>
    </location>
</feature>
<keyword evidence="10" id="KW-0524">Neurogenesis</keyword>
<keyword evidence="8" id="KW-0810">Translation regulation</keyword>
<feature type="compositionally biased region" description="Low complexity" evidence="16">
    <location>
        <begin position="646"/>
        <end position="662"/>
    </location>
</feature>
<keyword evidence="5" id="KW-0963">Cytoplasm</keyword>
<keyword evidence="11" id="KW-0770">Synapse</keyword>
<dbReference type="GO" id="GO:0010494">
    <property type="term" value="C:cytoplasmic stress granule"/>
    <property type="evidence" value="ECO:0007669"/>
    <property type="project" value="UniProtKB-SubCell"/>
</dbReference>
<evidence type="ECO:0000256" key="6">
    <source>
        <dbReference type="ARBA" id="ARBA00022491"/>
    </source>
</evidence>
<dbReference type="GO" id="GO:0045727">
    <property type="term" value="P:positive regulation of translation"/>
    <property type="evidence" value="ECO:0007669"/>
    <property type="project" value="TreeGrafter"/>
</dbReference>
<dbReference type="GO" id="GO:0005634">
    <property type="term" value="C:nucleus"/>
    <property type="evidence" value="ECO:0007669"/>
    <property type="project" value="TreeGrafter"/>
</dbReference>
<keyword evidence="9 15" id="KW-0694">RNA-binding</keyword>
<evidence type="ECO:0000256" key="8">
    <source>
        <dbReference type="ARBA" id="ARBA00022845"/>
    </source>
</evidence>
<dbReference type="GO" id="GO:0043005">
    <property type="term" value="C:neuron projection"/>
    <property type="evidence" value="ECO:0007669"/>
    <property type="project" value="UniProtKB-SubCell"/>
</dbReference>
<comment type="caution">
    <text evidence="18">The sequence shown here is derived from an EMBL/GenBank/DDBJ whole genome shotgun (WGS) entry which is preliminary data.</text>
</comment>
<dbReference type="InterPro" id="IPR036612">
    <property type="entry name" value="KH_dom_type_1_sf"/>
</dbReference>
<proteinExistence type="inferred from homology"/>
<evidence type="ECO:0000259" key="17">
    <source>
        <dbReference type="PROSITE" id="PS51641"/>
    </source>
</evidence>
<dbReference type="Gene3D" id="3.30.1370.10">
    <property type="entry name" value="K Homology domain, type 1"/>
    <property type="match status" value="2"/>
</dbReference>
<comment type="similarity">
    <text evidence="4">Belongs to the FMR1 family.</text>
</comment>
<dbReference type="Proteomes" id="UP000198287">
    <property type="component" value="Unassembled WGS sequence"/>
</dbReference>
<dbReference type="PANTHER" id="PTHR10603">
    <property type="entry name" value="FRAGILE X MENTAL RETARDATION SYNDROME-RELATED PROTEIN"/>
    <property type="match status" value="1"/>
</dbReference>
<dbReference type="GO" id="GO:0048513">
    <property type="term" value="P:animal organ development"/>
    <property type="evidence" value="ECO:0007669"/>
    <property type="project" value="TreeGrafter"/>
</dbReference>
<feature type="compositionally biased region" description="Gly residues" evidence="16">
    <location>
        <begin position="432"/>
        <end position="444"/>
    </location>
</feature>
<evidence type="ECO:0000256" key="9">
    <source>
        <dbReference type="ARBA" id="ARBA00022884"/>
    </source>
</evidence>
<evidence type="ECO:0000256" key="2">
    <source>
        <dbReference type="ARBA" id="ARBA00004484"/>
    </source>
</evidence>
<dbReference type="GO" id="GO:0045182">
    <property type="term" value="F:translation regulator activity"/>
    <property type="evidence" value="ECO:0007669"/>
    <property type="project" value="TreeGrafter"/>
</dbReference>
<dbReference type="CDD" id="cd20402">
    <property type="entry name" value="Tudor_Agenet_FMRP-like_rpt1"/>
    <property type="match status" value="1"/>
</dbReference>
<dbReference type="Pfam" id="PF17904">
    <property type="entry name" value="KH_9"/>
    <property type="match status" value="1"/>
</dbReference>
<dbReference type="InterPro" id="IPR004087">
    <property type="entry name" value="KH_dom"/>
</dbReference>
<sequence length="673" mass="73032">MEDVAVEVRGENGAYYQAYVRDILDDGHVVVSFENNYDDCDPDSVTLPEQRLPFSRVRLPPKSCSNGGGGVGGAASPVTTFTADQEIEVFSSPGESEVGGWWRASIKMVRQDLYVIVYSESKSTEIVEASRVRLPNPNPPIGKTTFHKIELAVPDDIIEYLNTLSTSAKVESSHREFQRLTGAGSCRYIPDKSVLCLISQNEETVKKVNLLKEMHFRSLSQKALLLKKTEEAAKQLENIRMHTGGNFTEEFRVRDDLMGLAIGSGGSNIQHARRVDGVTNIELEEHSCTFRIFGESEEAVKKARSLLEYNEEPIQVPIPLVGKVIGKNGSIIQEIVDKSGVVRVKIEGENEPNPTIVREEGSIPFVFVGTVESIANAKTILEYHLSHLKEVEQLRQEKLQIDQELRSYHGPTSVSSMHFPSRRTDRPYGDMDGMGGGRGRGSRGGSRPPRGAGGRGVGRGFGNTGNFRPRFPNDREPSNYSNFVSSNGHGYSNGSRQSTPGDIDERVNVNGGRDRGFRGGRVGVGSGGRGDRGASSGPFRRGDGGRGNRRNNDQDSRRPRGQNDDSSFEDSSAAENNVTDRRGERGVVIVGKKTGAGGDQPSSVEGGMDNQQDLSKSGQTASAGSGGGGKPQREQRNRGRKGKEGSNSANAHNHNSASESHNTATTMVNGDGQ</sequence>
<evidence type="ECO:0000313" key="19">
    <source>
        <dbReference type="Proteomes" id="UP000198287"/>
    </source>
</evidence>
<keyword evidence="12" id="KW-0966">Cell projection</keyword>
<feature type="compositionally biased region" description="Polar residues" evidence="16">
    <location>
        <begin position="478"/>
        <end position="500"/>
    </location>
</feature>
<feature type="compositionally biased region" description="Gly residues" evidence="16">
    <location>
        <begin position="451"/>
        <end position="463"/>
    </location>
</feature>
<evidence type="ECO:0000256" key="1">
    <source>
        <dbReference type="ARBA" id="ARBA00004210"/>
    </source>
</evidence>
<feature type="compositionally biased region" description="Polar residues" evidence="16">
    <location>
        <begin position="663"/>
        <end position="673"/>
    </location>
</feature>
<dbReference type="CDD" id="cd22426">
    <property type="entry name" value="KH_I_FMR1_FXR_rpt2"/>
    <property type="match status" value="1"/>
</dbReference>
<dbReference type="EMBL" id="LNIX01000002">
    <property type="protein sequence ID" value="OXA60836.1"/>
    <property type="molecule type" value="Genomic_DNA"/>
</dbReference>
<comment type="subcellular location">
    <subcellularLocation>
        <location evidence="3">Cell projection</location>
        <location evidence="3">Neuron projection</location>
    </subcellularLocation>
    <subcellularLocation>
        <location evidence="1">Cytoplasm</location>
        <location evidence="1">Stress granule</location>
    </subcellularLocation>
    <subcellularLocation>
        <location evidence="2">Perikaryon</location>
    </subcellularLocation>
    <subcellularLocation>
        <location evidence="14">Synapse</location>
    </subcellularLocation>
</comment>
<feature type="compositionally biased region" description="Gly residues" evidence="16">
    <location>
        <begin position="519"/>
        <end position="528"/>
    </location>
</feature>
<evidence type="ECO:0000256" key="4">
    <source>
        <dbReference type="ARBA" id="ARBA00006633"/>
    </source>
</evidence>
<dbReference type="InterPro" id="IPR041560">
    <property type="entry name" value="Tudor_FRM1"/>
</dbReference>
<organism evidence="18 19">
    <name type="scientific">Folsomia candida</name>
    <name type="common">Springtail</name>
    <dbReference type="NCBI Taxonomy" id="158441"/>
    <lineage>
        <taxon>Eukaryota</taxon>
        <taxon>Metazoa</taxon>
        <taxon>Ecdysozoa</taxon>
        <taxon>Arthropoda</taxon>
        <taxon>Hexapoda</taxon>
        <taxon>Collembola</taxon>
        <taxon>Entomobryomorpha</taxon>
        <taxon>Isotomoidea</taxon>
        <taxon>Isotomidae</taxon>
        <taxon>Proisotominae</taxon>
        <taxon>Folsomia</taxon>
    </lineage>
</organism>
<dbReference type="AlphaFoldDB" id="A0A226EW32"/>
<keyword evidence="13" id="KW-0687">Ribonucleoprotein</keyword>
<dbReference type="GO" id="GO:0007399">
    <property type="term" value="P:nervous system development"/>
    <property type="evidence" value="ECO:0007669"/>
    <property type="project" value="UniProtKB-KW"/>
</dbReference>
<feature type="compositionally biased region" description="Basic and acidic residues" evidence="16">
    <location>
        <begin position="540"/>
        <end position="563"/>
    </location>
</feature>
<dbReference type="Pfam" id="PF00013">
    <property type="entry name" value="KH_1"/>
    <property type="match status" value="2"/>
</dbReference>
<keyword evidence="19" id="KW-1185">Reference proteome</keyword>
<dbReference type="GO" id="GO:0043204">
    <property type="term" value="C:perikaryon"/>
    <property type="evidence" value="ECO:0007669"/>
    <property type="project" value="UniProtKB-SubCell"/>
</dbReference>
<dbReference type="SMART" id="SM00322">
    <property type="entry name" value="KH"/>
    <property type="match status" value="2"/>
</dbReference>
<dbReference type="FunFam" id="3.30.1370.10:FF:000004">
    <property type="entry name" value="Fragile X mental retardation 1, isoform CRA_e"/>
    <property type="match status" value="1"/>
</dbReference>
<evidence type="ECO:0000256" key="7">
    <source>
        <dbReference type="ARBA" id="ARBA00022737"/>
    </source>
</evidence>
<evidence type="ECO:0000256" key="3">
    <source>
        <dbReference type="ARBA" id="ARBA00004487"/>
    </source>
</evidence>
<dbReference type="InterPro" id="IPR008395">
    <property type="entry name" value="Agenet-like_dom"/>
</dbReference>
<dbReference type="GO" id="GO:0051028">
    <property type="term" value="P:mRNA transport"/>
    <property type="evidence" value="ECO:0007669"/>
    <property type="project" value="TreeGrafter"/>
</dbReference>
<dbReference type="InterPro" id="IPR040472">
    <property type="entry name" value="FMRP_KH0"/>
</dbReference>
<name>A0A226EW32_FOLCA</name>
<keyword evidence="6" id="KW-0678">Repressor</keyword>
<dbReference type="GO" id="GO:0098793">
    <property type="term" value="C:presynapse"/>
    <property type="evidence" value="ECO:0007669"/>
    <property type="project" value="GOC"/>
</dbReference>
<dbReference type="GO" id="GO:0003730">
    <property type="term" value="F:mRNA 3'-UTR binding"/>
    <property type="evidence" value="ECO:0007669"/>
    <property type="project" value="TreeGrafter"/>
</dbReference>
<feature type="region of interest" description="Disordered" evidence="16">
    <location>
        <begin position="407"/>
        <end position="673"/>
    </location>
</feature>
<evidence type="ECO:0000256" key="15">
    <source>
        <dbReference type="PROSITE-ProRule" id="PRU00117"/>
    </source>
</evidence>
<keyword evidence="7" id="KW-0677">Repeat</keyword>
<dbReference type="CDD" id="cd22427">
    <property type="entry name" value="KH_I_FMR1_FXR_rpt3"/>
    <property type="match status" value="1"/>
</dbReference>
<dbReference type="PROSITE" id="PS50084">
    <property type="entry name" value="KH_TYPE_1"/>
    <property type="match status" value="2"/>
</dbReference>
<dbReference type="GO" id="GO:0048170">
    <property type="term" value="P:positive regulation of long-term neuronal synaptic plasticity"/>
    <property type="evidence" value="ECO:0007669"/>
    <property type="project" value="TreeGrafter"/>
</dbReference>
<dbReference type="Pfam" id="PF18336">
    <property type="entry name" value="Tudor_FRX1"/>
    <property type="match status" value="1"/>
</dbReference>
<evidence type="ECO:0000256" key="5">
    <source>
        <dbReference type="ARBA" id="ARBA00022490"/>
    </source>
</evidence>
<dbReference type="GO" id="GO:0099577">
    <property type="term" value="P:regulation of translation at presynapse, modulating synaptic transmission"/>
    <property type="evidence" value="ECO:0007669"/>
    <property type="project" value="TreeGrafter"/>
</dbReference>
<dbReference type="GO" id="GO:1990904">
    <property type="term" value="C:ribonucleoprotein complex"/>
    <property type="evidence" value="ECO:0007669"/>
    <property type="project" value="UniProtKB-KW"/>
</dbReference>
<dbReference type="PANTHER" id="PTHR10603:SF7">
    <property type="entry name" value="FRAGILE X MESSENGER RIBONUCLEOPROTEIN 1 HOMOLOG"/>
    <property type="match status" value="1"/>
</dbReference>
<gene>
    <name evidence="18" type="ORF">Fcan01_04637</name>
</gene>
<dbReference type="SUPFAM" id="SSF54791">
    <property type="entry name" value="Eukaryotic type KH-domain (KH-domain type I)"/>
    <property type="match status" value="2"/>
</dbReference>
<evidence type="ECO:0000313" key="18">
    <source>
        <dbReference type="EMBL" id="OXA60836.1"/>
    </source>
</evidence>
<evidence type="ECO:0000256" key="12">
    <source>
        <dbReference type="ARBA" id="ARBA00023273"/>
    </source>
</evidence>
<dbReference type="InterPro" id="IPR004088">
    <property type="entry name" value="KH_dom_type_1"/>
</dbReference>
<dbReference type="InterPro" id="IPR040148">
    <property type="entry name" value="FMR1"/>
</dbReference>
<evidence type="ECO:0000256" key="13">
    <source>
        <dbReference type="ARBA" id="ARBA00023274"/>
    </source>
</evidence>
<dbReference type="GO" id="GO:0043488">
    <property type="term" value="P:regulation of mRNA stability"/>
    <property type="evidence" value="ECO:0007669"/>
    <property type="project" value="TreeGrafter"/>
</dbReference>
<feature type="domain" description="Agenet-like" evidence="17">
    <location>
        <begin position="85"/>
        <end position="135"/>
    </location>
</feature>
<dbReference type="Gene3D" id="2.30.30.140">
    <property type="match status" value="2"/>
</dbReference>
<dbReference type="CDD" id="cd22425">
    <property type="entry name" value="KH_I_FMR1_FXR_rpt1"/>
    <property type="match status" value="1"/>
</dbReference>
<reference evidence="18 19" key="1">
    <citation type="submission" date="2015-12" db="EMBL/GenBank/DDBJ databases">
        <title>The genome of Folsomia candida.</title>
        <authorList>
            <person name="Faddeeva A."/>
            <person name="Derks M.F."/>
            <person name="Anvar Y."/>
            <person name="Smit S."/>
            <person name="Van Straalen N."/>
            <person name="Roelofs D."/>
        </authorList>
    </citation>
    <scope>NUCLEOTIDE SEQUENCE [LARGE SCALE GENOMIC DNA]</scope>
    <source>
        <strain evidence="18 19">VU population</strain>
        <tissue evidence="18">Whole body</tissue>
    </source>
</reference>
<evidence type="ECO:0000256" key="14">
    <source>
        <dbReference type="ARBA" id="ARBA00034103"/>
    </source>
</evidence>
<evidence type="ECO:0000256" key="11">
    <source>
        <dbReference type="ARBA" id="ARBA00023018"/>
    </source>
</evidence>
<protein>
    <submittedName>
        <fullName evidence="18">Fragile X mental retardation syndrome-related protein 1</fullName>
    </submittedName>
</protein>
<dbReference type="OrthoDB" id="424249at2759"/>
<dbReference type="Pfam" id="PF05641">
    <property type="entry name" value="Agenet"/>
    <property type="match status" value="1"/>
</dbReference>
<evidence type="ECO:0000256" key="10">
    <source>
        <dbReference type="ARBA" id="ARBA00022902"/>
    </source>
</evidence>
<evidence type="ECO:0000256" key="16">
    <source>
        <dbReference type="SAM" id="MobiDB-lite"/>
    </source>
</evidence>